<dbReference type="EMBL" id="BAABQM010000001">
    <property type="protein sequence ID" value="GAA5414370.1"/>
    <property type="molecule type" value="Genomic_DNA"/>
</dbReference>
<name>A0ABP9U4T9_9BACT</name>
<accession>A0ABP9U4T9</accession>
<protein>
    <recommendedName>
        <fullName evidence="1">Lipoprotein-associated type-17 domain-containing protein</fullName>
    </recommendedName>
</protein>
<reference evidence="2" key="1">
    <citation type="submission" date="2024-02" db="EMBL/GenBank/DDBJ databases">
        <title>Draft genome sequence of new strains in genus Ureaplasma.</title>
        <authorList>
            <person name="Nakajima Y."/>
            <person name="Segawa T."/>
        </authorList>
    </citation>
    <scope>NUCLEOTIDE SEQUENCE [LARGE SCALE GENOMIC DNA]</scope>
    <source>
        <strain evidence="2">OM1</strain>
    </source>
</reference>
<dbReference type="InterPro" id="IPR007326">
    <property type="entry name" value="Lipoprotein-assoc_dom"/>
</dbReference>
<organism evidence="2 3">
    <name type="scientific">Ureaplasma ceti</name>
    <dbReference type="NCBI Taxonomy" id="3119530"/>
    <lineage>
        <taxon>Bacteria</taxon>
        <taxon>Bacillati</taxon>
        <taxon>Mycoplasmatota</taxon>
        <taxon>Mycoplasmoidales</taxon>
        <taxon>Mycoplasmoidaceae</taxon>
        <taxon>Ureaplasma</taxon>
    </lineage>
</organism>
<comment type="caution">
    <text evidence="2">The sequence shown here is derived from an EMBL/GenBank/DDBJ whole genome shotgun (WGS) entry which is preliminary data.</text>
</comment>
<dbReference type="Pfam" id="PF04200">
    <property type="entry name" value="Lipoprotein_17"/>
    <property type="match status" value="1"/>
</dbReference>
<gene>
    <name evidence="2" type="ORF">UREOM_0810</name>
</gene>
<proteinExistence type="predicted"/>
<feature type="domain" description="Lipoprotein-associated type-17" evidence="1">
    <location>
        <begin position="72"/>
        <end position="144"/>
    </location>
</feature>
<evidence type="ECO:0000313" key="3">
    <source>
        <dbReference type="Proteomes" id="UP001449582"/>
    </source>
</evidence>
<dbReference type="RefSeq" id="WP_353289535.1">
    <property type="nucleotide sequence ID" value="NZ_BAABQM010000001.1"/>
</dbReference>
<evidence type="ECO:0000259" key="1">
    <source>
        <dbReference type="Pfam" id="PF04200"/>
    </source>
</evidence>
<dbReference type="PROSITE" id="PS51257">
    <property type="entry name" value="PROKAR_LIPOPROTEIN"/>
    <property type="match status" value="1"/>
</dbReference>
<keyword evidence="3" id="KW-1185">Reference proteome</keyword>
<dbReference type="Proteomes" id="UP001449582">
    <property type="component" value="Unassembled WGS sequence"/>
</dbReference>
<evidence type="ECO:0000313" key="2">
    <source>
        <dbReference type="EMBL" id="GAA5414370.1"/>
    </source>
</evidence>
<sequence length="573" mass="63785">MKIKLNKKKLGLGIGFAALSVATLGTIAVSCTACSNRDEKSGDITQESYKPQLKTAYDALIPQLNSVAWAGNKTVLPSEVTATTVIQNLNLKPDLYTQYFNYTFSNLRPHDDSGVLIVNVTVTSKTNSKETMTLPDLAIQGFLTTKEVQSVKTNFKFTVKDNSVTITSLGNKISSSLIIPKYLNNHKVTAIDLAQPVTTKIKYLSLPDSLTSISKNSFPKVAVADYYGQLTNYTVSEQITQGFSHQTVMLIHDSPNNLLCMYSYNDAQQAYEITYYKLVHGENNQLSVEIFGGHPIEKASGFYFKMPDHFVDTSGTQAQPTLFAPVNITYASREQIYHLDIDVKTRFTHHGSPQKPLVVTNMRPFKGEYYPSAVETFGKYAVLYTTDNGTYVYCAVSYRHFGYANIDQNFAVTKDGSYLINSANFTTANGLYYPNTTRYYIGAGGTTNIPVPFYILALPLSSKGITKDSSSITPLDCIPNNWIYGQINISPTYKNKWYVRAFLSRWVYWYLPDTYKGSLNDLIGGIKSFESTNPNNPVAGTVIVNSSNKNYLDSLQTYLQSTKVKLISDLSKN</sequence>